<dbReference type="PANTHER" id="PTHR30566">
    <property type="entry name" value="YNAI-RELATED MECHANOSENSITIVE ION CHANNEL"/>
    <property type="match status" value="1"/>
</dbReference>
<evidence type="ECO:0000256" key="4">
    <source>
        <dbReference type="ARBA" id="ARBA00023136"/>
    </source>
</evidence>
<proteinExistence type="predicted"/>
<keyword evidence="4 6" id="KW-0472">Membrane</keyword>
<evidence type="ECO:0000256" key="2">
    <source>
        <dbReference type="ARBA" id="ARBA00022692"/>
    </source>
</evidence>
<dbReference type="GO" id="GO:0008381">
    <property type="term" value="F:mechanosensitive monoatomic ion channel activity"/>
    <property type="evidence" value="ECO:0007669"/>
    <property type="project" value="UniProtKB-ARBA"/>
</dbReference>
<evidence type="ECO:0000256" key="6">
    <source>
        <dbReference type="SAM" id="Phobius"/>
    </source>
</evidence>
<keyword evidence="2 6" id="KW-0812">Transmembrane</keyword>
<feature type="compositionally biased region" description="Basic and acidic residues" evidence="5">
    <location>
        <begin position="283"/>
        <end position="306"/>
    </location>
</feature>
<feature type="transmembrane region" description="Helical" evidence="6">
    <location>
        <begin position="15"/>
        <end position="32"/>
    </location>
</feature>
<evidence type="ECO:0000259" key="7">
    <source>
        <dbReference type="Pfam" id="PF00924"/>
    </source>
</evidence>
<dbReference type="Proteomes" id="UP000565262">
    <property type="component" value="Unassembled WGS sequence"/>
</dbReference>
<name>A0A839ISB5_9GAMM</name>
<evidence type="ECO:0000313" key="9">
    <source>
        <dbReference type="Proteomes" id="UP000565262"/>
    </source>
</evidence>
<organism evidence="8 9">
    <name type="scientific">Oceanospirillum sediminis</name>
    <dbReference type="NCBI Taxonomy" id="2760088"/>
    <lineage>
        <taxon>Bacteria</taxon>
        <taxon>Pseudomonadati</taxon>
        <taxon>Pseudomonadota</taxon>
        <taxon>Gammaproteobacteria</taxon>
        <taxon>Oceanospirillales</taxon>
        <taxon>Oceanospirillaceae</taxon>
        <taxon>Oceanospirillum</taxon>
    </lineage>
</organism>
<dbReference type="InterPro" id="IPR010920">
    <property type="entry name" value="LSM_dom_sf"/>
</dbReference>
<dbReference type="PANTHER" id="PTHR30566:SF27">
    <property type="entry name" value="MECHANOSENSITIVE ION CHANNEL PROTEIN"/>
    <property type="match status" value="1"/>
</dbReference>
<comment type="subcellular location">
    <subcellularLocation>
        <location evidence="1">Membrane</location>
    </subcellularLocation>
</comment>
<dbReference type="SUPFAM" id="SSF50182">
    <property type="entry name" value="Sm-like ribonucleoproteins"/>
    <property type="match status" value="1"/>
</dbReference>
<sequence length="306" mass="35204">MDKEIIWLTVHDNKWLASFLVLILFLMLRWSCVRLIKKFRKGDDIDPKRWINVVNNLTSLFTIIALIVIWLSELRFIALSIAAFAVALVVATREQIQSFLGALYIAGSRAFAVGDWIQIGTVHGEVVSSDWLTTTLLEVDLEGKSYGYTGRTVVIPNHHFSTTAVRNLNFMRRYITHSFELVREADPIDIRAARQFLMQRIEFYSSPFRQVAERYGALIEKKLGVELNMNEYGVRVCTNSTAKNVFMISFFCPTPEAVAIEQKITEDFMAYWYKQTRNYQSPESKHKDGDYDRTEPGDQSKDASSD</sequence>
<evidence type="ECO:0000313" key="8">
    <source>
        <dbReference type="EMBL" id="MBB1487868.1"/>
    </source>
</evidence>
<dbReference type="InterPro" id="IPR023408">
    <property type="entry name" value="MscS_beta-dom_sf"/>
</dbReference>
<dbReference type="GO" id="GO:0016020">
    <property type="term" value="C:membrane"/>
    <property type="evidence" value="ECO:0007669"/>
    <property type="project" value="UniProtKB-SubCell"/>
</dbReference>
<evidence type="ECO:0000256" key="5">
    <source>
        <dbReference type="SAM" id="MobiDB-lite"/>
    </source>
</evidence>
<comment type="caution">
    <text evidence="8">The sequence shown here is derived from an EMBL/GenBank/DDBJ whole genome shotgun (WGS) entry which is preliminary data.</text>
</comment>
<gene>
    <name evidence="8" type="ORF">H4O21_14780</name>
</gene>
<evidence type="ECO:0000256" key="3">
    <source>
        <dbReference type="ARBA" id="ARBA00022989"/>
    </source>
</evidence>
<dbReference type="InterPro" id="IPR006685">
    <property type="entry name" value="MscS_channel_2nd"/>
</dbReference>
<reference evidence="8 9" key="1">
    <citation type="submission" date="2020-08" db="EMBL/GenBank/DDBJ databases">
        <title>Oceanospirillum sp. nov. isolated from marine sediment.</title>
        <authorList>
            <person name="Ji X."/>
        </authorList>
    </citation>
    <scope>NUCLEOTIDE SEQUENCE [LARGE SCALE GENOMIC DNA]</scope>
    <source>
        <strain evidence="8 9">D5</strain>
    </source>
</reference>
<feature type="domain" description="Mechanosensitive ion channel MscS" evidence="7">
    <location>
        <begin position="96"/>
        <end position="169"/>
    </location>
</feature>
<feature type="region of interest" description="Disordered" evidence="5">
    <location>
        <begin position="280"/>
        <end position="306"/>
    </location>
</feature>
<keyword evidence="9" id="KW-1185">Reference proteome</keyword>
<dbReference type="EMBL" id="JACJFM010000020">
    <property type="protein sequence ID" value="MBB1487868.1"/>
    <property type="molecule type" value="Genomic_DNA"/>
</dbReference>
<dbReference type="AlphaFoldDB" id="A0A839ISB5"/>
<feature type="transmembrane region" description="Helical" evidence="6">
    <location>
        <begin position="53"/>
        <end position="70"/>
    </location>
</feature>
<dbReference type="Gene3D" id="2.30.30.60">
    <property type="match status" value="1"/>
</dbReference>
<accession>A0A839ISB5</accession>
<keyword evidence="3 6" id="KW-1133">Transmembrane helix</keyword>
<dbReference type="RefSeq" id="WP_182809646.1">
    <property type="nucleotide sequence ID" value="NZ_JACJFM010000020.1"/>
</dbReference>
<protein>
    <submittedName>
        <fullName evidence="8">Mechanosensitive ion channel</fullName>
    </submittedName>
</protein>
<dbReference type="Pfam" id="PF00924">
    <property type="entry name" value="MS_channel_2nd"/>
    <property type="match status" value="1"/>
</dbReference>
<evidence type="ECO:0000256" key="1">
    <source>
        <dbReference type="ARBA" id="ARBA00004370"/>
    </source>
</evidence>